<evidence type="ECO:0000313" key="1">
    <source>
        <dbReference type="EMBL" id="KAK3590152.1"/>
    </source>
</evidence>
<reference evidence="1" key="3">
    <citation type="submission" date="2023-05" db="EMBL/GenBank/DDBJ databases">
        <authorList>
            <person name="Smith C.H."/>
        </authorList>
    </citation>
    <scope>NUCLEOTIDE SEQUENCE</scope>
    <source>
        <strain evidence="1">CHS0354</strain>
        <tissue evidence="1">Mantle</tissue>
    </source>
</reference>
<accession>A0AAE0SDM3</accession>
<keyword evidence="2" id="KW-1185">Reference proteome</keyword>
<proteinExistence type="predicted"/>
<sequence length="107" mass="12286">MDVEADSECLNGTFWWNYPRGYIRIHFKHKTATYLSVCLKDSAGGSSFKLYDVTSGNKIAMPSVTPDSSKEVCTIVHHYETVILFEAPKMAYYVRLIAYRVQPIYHI</sequence>
<name>A0AAE0SDM3_9BIVA</name>
<evidence type="ECO:0000313" key="2">
    <source>
        <dbReference type="Proteomes" id="UP001195483"/>
    </source>
</evidence>
<dbReference type="Proteomes" id="UP001195483">
    <property type="component" value="Unassembled WGS sequence"/>
</dbReference>
<dbReference type="EMBL" id="JAEAOA010002345">
    <property type="protein sequence ID" value="KAK3590152.1"/>
    <property type="molecule type" value="Genomic_DNA"/>
</dbReference>
<gene>
    <name evidence="1" type="ORF">CHS0354_041208</name>
</gene>
<comment type="caution">
    <text evidence="1">The sequence shown here is derived from an EMBL/GenBank/DDBJ whole genome shotgun (WGS) entry which is preliminary data.</text>
</comment>
<reference evidence="1" key="1">
    <citation type="journal article" date="2021" name="Genome Biol. Evol.">
        <title>A High-Quality Reference Genome for a Parasitic Bivalve with Doubly Uniparental Inheritance (Bivalvia: Unionida).</title>
        <authorList>
            <person name="Smith C.H."/>
        </authorList>
    </citation>
    <scope>NUCLEOTIDE SEQUENCE</scope>
    <source>
        <strain evidence="1">CHS0354</strain>
    </source>
</reference>
<protein>
    <submittedName>
        <fullName evidence="1">Uncharacterized protein</fullName>
    </submittedName>
</protein>
<dbReference type="AlphaFoldDB" id="A0AAE0SDM3"/>
<organism evidence="1 2">
    <name type="scientific">Potamilus streckersoni</name>
    <dbReference type="NCBI Taxonomy" id="2493646"/>
    <lineage>
        <taxon>Eukaryota</taxon>
        <taxon>Metazoa</taxon>
        <taxon>Spiralia</taxon>
        <taxon>Lophotrochozoa</taxon>
        <taxon>Mollusca</taxon>
        <taxon>Bivalvia</taxon>
        <taxon>Autobranchia</taxon>
        <taxon>Heteroconchia</taxon>
        <taxon>Palaeoheterodonta</taxon>
        <taxon>Unionida</taxon>
        <taxon>Unionoidea</taxon>
        <taxon>Unionidae</taxon>
        <taxon>Ambleminae</taxon>
        <taxon>Lampsilini</taxon>
        <taxon>Potamilus</taxon>
    </lineage>
</organism>
<reference evidence="1" key="2">
    <citation type="journal article" date="2021" name="Genome Biol. Evol.">
        <title>Developing a high-quality reference genome for a parasitic bivalve with doubly uniparental inheritance (Bivalvia: Unionida).</title>
        <authorList>
            <person name="Smith C.H."/>
        </authorList>
    </citation>
    <scope>NUCLEOTIDE SEQUENCE</scope>
    <source>
        <strain evidence="1">CHS0354</strain>
        <tissue evidence="1">Mantle</tissue>
    </source>
</reference>